<keyword evidence="2" id="KW-1185">Reference proteome</keyword>
<dbReference type="AlphaFoldDB" id="A0A084QV76"/>
<dbReference type="OrthoDB" id="407298at2759"/>
<dbReference type="InParanoid" id="A0A084QV76"/>
<dbReference type="HOGENOM" id="CLU_1541110_0_0_1"/>
<proteinExistence type="predicted"/>
<dbReference type="Gene3D" id="3.40.50.2000">
    <property type="entry name" value="Glycogen Phosphorylase B"/>
    <property type="match status" value="1"/>
</dbReference>
<dbReference type="STRING" id="1283841.A0A084QV76"/>
<dbReference type="EMBL" id="KL660084">
    <property type="protein sequence ID" value="KFA67861.1"/>
    <property type="molecule type" value="Genomic_DNA"/>
</dbReference>
<reference evidence="1 2" key="1">
    <citation type="journal article" date="2014" name="BMC Genomics">
        <title>Comparative genome sequencing reveals chemotype-specific gene clusters in the toxigenic black mold Stachybotrys.</title>
        <authorList>
            <person name="Semeiks J."/>
            <person name="Borek D."/>
            <person name="Otwinowski Z."/>
            <person name="Grishin N.V."/>
        </authorList>
    </citation>
    <scope>NUCLEOTIDE SEQUENCE [LARGE SCALE GENOMIC DNA]</scope>
    <source>
        <strain evidence="1 2">IBT 40285</strain>
    </source>
</reference>
<evidence type="ECO:0000313" key="1">
    <source>
        <dbReference type="EMBL" id="KFA67861.1"/>
    </source>
</evidence>
<name>A0A084QV76_STAC4</name>
<evidence type="ECO:0000313" key="2">
    <source>
        <dbReference type="Proteomes" id="UP000028524"/>
    </source>
</evidence>
<dbReference type="Proteomes" id="UP000028524">
    <property type="component" value="Unassembled WGS sequence"/>
</dbReference>
<organism evidence="1 2">
    <name type="scientific">Stachybotrys chlorohalonatus (strain IBT 40285)</name>
    <dbReference type="NCBI Taxonomy" id="1283841"/>
    <lineage>
        <taxon>Eukaryota</taxon>
        <taxon>Fungi</taxon>
        <taxon>Dikarya</taxon>
        <taxon>Ascomycota</taxon>
        <taxon>Pezizomycotina</taxon>
        <taxon>Sordariomycetes</taxon>
        <taxon>Hypocreomycetidae</taxon>
        <taxon>Hypocreales</taxon>
        <taxon>Stachybotryaceae</taxon>
        <taxon>Stachybotrys</taxon>
    </lineage>
</organism>
<accession>A0A084QV76</accession>
<protein>
    <submittedName>
        <fullName evidence="1">Uncharacterized protein</fullName>
    </submittedName>
</protein>
<dbReference type="SUPFAM" id="SSF53756">
    <property type="entry name" value="UDP-Glycosyltransferase/glycogen phosphorylase"/>
    <property type="match status" value="1"/>
</dbReference>
<sequence>MYGELGANLDQLDPSVVLDTIFRPAIDVTRGKNRQHGMLIPNALVDTFPAEQPRSGIFWKYPASVKCHRDQAMVMVAAVDEVLRRTDAQVIWKFVKNGQYKKDVLEPLQPYISNGRLRLLDWQTVDRMALLETGNIVSSIHHGGSNCYHETIATSVSHAILSLRADLYNYAALA</sequence>
<gene>
    <name evidence="1" type="ORF">S40285_08780</name>
</gene>